<evidence type="ECO:0000256" key="1">
    <source>
        <dbReference type="ARBA" id="ARBA00022614"/>
    </source>
</evidence>
<dbReference type="RefSeq" id="XP_006663666.2">
    <property type="nucleotide sequence ID" value="XM_006663603.2"/>
</dbReference>
<reference evidence="6" key="1">
    <citation type="journal article" date="2013" name="Nat. Commun.">
        <title>Whole-genome sequencing of Oryza brachyantha reveals mechanisms underlying Oryza genome evolution.</title>
        <authorList>
            <person name="Chen J."/>
            <person name="Huang Q."/>
            <person name="Gao D."/>
            <person name="Wang J."/>
            <person name="Lang Y."/>
            <person name="Liu T."/>
            <person name="Li B."/>
            <person name="Bai Z."/>
            <person name="Luis Goicoechea J."/>
            <person name="Liang C."/>
            <person name="Chen C."/>
            <person name="Zhang W."/>
            <person name="Sun S."/>
            <person name="Liao Y."/>
            <person name="Zhang X."/>
            <person name="Yang L."/>
            <person name="Song C."/>
            <person name="Wang M."/>
            <person name="Shi J."/>
            <person name="Liu G."/>
            <person name="Liu J."/>
            <person name="Zhou H."/>
            <person name="Zhou W."/>
            <person name="Yu Q."/>
            <person name="An N."/>
            <person name="Chen Y."/>
            <person name="Cai Q."/>
            <person name="Wang B."/>
            <person name="Liu B."/>
            <person name="Min J."/>
            <person name="Huang Y."/>
            <person name="Wu H."/>
            <person name="Li Z."/>
            <person name="Zhang Y."/>
            <person name="Yin Y."/>
            <person name="Song W."/>
            <person name="Jiang J."/>
            <person name="Jackson S.A."/>
            <person name="Wing R.A."/>
            <person name="Wang J."/>
            <person name="Chen M."/>
        </authorList>
    </citation>
    <scope>NUCLEOTIDE SEQUENCE [LARGE SCALE GENOMIC DNA]</scope>
    <source>
        <strain evidence="6">cv. IRGC 101232</strain>
    </source>
</reference>
<evidence type="ECO:0000313" key="6">
    <source>
        <dbReference type="EnsemblPlants" id="OB11G27210.1"/>
    </source>
</evidence>
<dbReference type="STRING" id="4533.J3NA85"/>
<dbReference type="InterPro" id="IPR056789">
    <property type="entry name" value="LRR_R13L1-DRL21"/>
</dbReference>
<keyword evidence="4" id="KW-0812">Transmembrane</keyword>
<feature type="domain" description="AAA+ ATPase" evidence="5">
    <location>
        <begin position="294"/>
        <end position="432"/>
    </location>
</feature>
<dbReference type="KEGG" id="obr:102720840"/>
<dbReference type="GO" id="GO:0002758">
    <property type="term" value="P:innate immune response-activating signaling pathway"/>
    <property type="evidence" value="ECO:0007669"/>
    <property type="project" value="UniProtKB-ARBA"/>
</dbReference>
<protein>
    <recommendedName>
        <fullName evidence="5">AAA+ ATPase domain-containing protein</fullName>
    </recommendedName>
</protein>
<dbReference type="InterPro" id="IPR058922">
    <property type="entry name" value="WHD_DRP"/>
</dbReference>
<dbReference type="FunFam" id="1.10.10.10:FF:000322">
    <property type="entry name" value="Probable disease resistance protein At1g63360"/>
    <property type="match status" value="1"/>
</dbReference>
<feature type="transmembrane region" description="Helical" evidence="4">
    <location>
        <begin position="7"/>
        <end position="29"/>
    </location>
</feature>
<dbReference type="OrthoDB" id="696178at2759"/>
<evidence type="ECO:0000313" key="7">
    <source>
        <dbReference type="Proteomes" id="UP000006038"/>
    </source>
</evidence>
<dbReference type="InterPro" id="IPR027417">
    <property type="entry name" value="P-loop_NTPase"/>
</dbReference>
<dbReference type="Gene3D" id="3.80.10.10">
    <property type="entry name" value="Ribonuclease Inhibitor"/>
    <property type="match status" value="1"/>
</dbReference>
<dbReference type="OMA" id="RHSEIND"/>
<keyword evidence="2" id="KW-0677">Repeat</keyword>
<keyword evidence="7" id="KW-1185">Reference proteome</keyword>
<name>J3NA85_ORYBR</name>
<keyword evidence="4" id="KW-1133">Transmembrane helix</keyword>
<dbReference type="InterPro" id="IPR032675">
    <property type="entry name" value="LRR_dom_sf"/>
</dbReference>
<dbReference type="GeneID" id="102720840"/>
<dbReference type="GO" id="GO:0042742">
    <property type="term" value="P:defense response to bacterium"/>
    <property type="evidence" value="ECO:0007669"/>
    <property type="project" value="UniProtKB-ARBA"/>
</dbReference>
<evidence type="ECO:0000259" key="5">
    <source>
        <dbReference type="SMART" id="SM00382"/>
    </source>
</evidence>
<dbReference type="AlphaFoldDB" id="J3NA85"/>
<dbReference type="SMART" id="SM00382">
    <property type="entry name" value="AAA"/>
    <property type="match status" value="1"/>
</dbReference>
<gene>
    <name evidence="6" type="primary">LOC102720840</name>
</gene>
<dbReference type="SUPFAM" id="SSF52540">
    <property type="entry name" value="P-loop containing nucleoside triphosphate hydrolases"/>
    <property type="match status" value="1"/>
</dbReference>
<dbReference type="eggNOG" id="KOG4658">
    <property type="taxonomic scope" value="Eukaryota"/>
</dbReference>
<dbReference type="InterPro" id="IPR003593">
    <property type="entry name" value="AAA+_ATPase"/>
</dbReference>
<dbReference type="Pfam" id="PF23559">
    <property type="entry name" value="WHD_DRP"/>
    <property type="match status" value="1"/>
</dbReference>
<keyword evidence="3" id="KW-0611">Plant defense</keyword>
<dbReference type="PRINTS" id="PR00364">
    <property type="entry name" value="DISEASERSIST"/>
</dbReference>
<dbReference type="InterPro" id="IPR036388">
    <property type="entry name" value="WH-like_DNA-bd_sf"/>
</dbReference>
<dbReference type="PANTHER" id="PTHR36766:SF64">
    <property type="entry name" value="OS12G0206100 PROTEIN"/>
    <property type="match status" value="1"/>
</dbReference>
<keyword evidence="4" id="KW-0472">Membrane</keyword>
<keyword evidence="1" id="KW-0433">Leucine-rich repeat</keyword>
<dbReference type="SUPFAM" id="SSF52058">
    <property type="entry name" value="L domain-like"/>
    <property type="match status" value="1"/>
</dbReference>
<proteinExistence type="predicted"/>
<evidence type="ECO:0000256" key="2">
    <source>
        <dbReference type="ARBA" id="ARBA00022737"/>
    </source>
</evidence>
<dbReference type="Pfam" id="PF00931">
    <property type="entry name" value="NB-ARC"/>
    <property type="match status" value="1"/>
</dbReference>
<organism evidence="6">
    <name type="scientific">Oryza brachyantha</name>
    <name type="common">malo sina</name>
    <dbReference type="NCBI Taxonomy" id="4533"/>
    <lineage>
        <taxon>Eukaryota</taxon>
        <taxon>Viridiplantae</taxon>
        <taxon>Streptophyta</taxon>
        <taxon>Embryophyta</taxon>
        <taxon>Tracheophyta</taxon>
        <taxon>Spermatophyta</taxon>
        <taxon>Magnoliopsida</taxon>
        <taxon>Liliopsida</taxon>
        <taxon>Poales</taxon>
        <taxon>Poaceae</taxon>
        <taxon>BOP clade</taxon>
        <taxon>Oryzoideae</taxon>
        <taxon>Oryzeae</taxon>
        <taxon>Oryzinae</taxon>
        <taxon>Oryza</taxon>
    </lineage>
</organism>
<dbReference type="GO" id="GO:0043531">
    <property type="term" value="F:ADP binding"/>
    <property type="evidence" value="ECO:0007669"/>
    <property type="project" value="InterPro"/>
</dbReference>
<dbReference type="InterPro" id="IPR002182">
    <property type="entry name" value="NB-ARC"/>
</dbReference>
<evidence type="ECO:0000256" key="3">
    <source>
        <dbReference type="ARBA" id="ARBA00022821"/>
    </source>
</evidence>
<dbReference type="Gene3D" id="1.10.10.10">
    <property type="entry name" value="Winged helix-like DNA-binding domain superfamily/Winged helix DNA-binding domain"/>
    <property type="match status" value="1"/>
</dbReference>
<reference evidence="6" key="2">
    <citation type="submission" date="2013-04" db="UniProtKB">
        <authorList>
            <consortium name="EnsemblPlants"/>
        </authorList>
    </citation>
    <scope>IDENTIFICATION</scope>
</reference>
<accession>J3NA85</accession>
<sequence length="992" mass="113861">MANPWRIAAMGLVVTVLGWFLSPMISLLVNKFFSSLFDASRKIQELAIHTVPKLEQMLREIEEQRMHRKAKKERSAVQHLDELAKIVKSALYEAEDILDLIDYHRIERDIVGGDDDGDDAPHAGSNWHQHIRDAIHACIDCCKNRSAELLPIHRAPSVSLEFSSCCQSVLIWSTNWFQVARDYRDYWSYEVVGITGYYQEDGVAVDSFLPSIARWKLGRRIEKLENTVADVEKSPLLNQKSSGTWNDIVNMNRRSITSSSTRKVFGRDMERDTIRSMLREGPDDSAASSSSSKCYSVICIYGIAGSGKTTLAQYVCDHEKEDKDRYFDTIMLIYISKAYRLEDIFRDMLDEITRNRHSEITDCKGLEAKLVENLRGKRFLLVLDDLWVHDENHEKLLSPLNAGKAGSRILVTTQSKEAALGSNRLIAISDLEEEQYFSMFMHYALDSTVFDDREFIPIGRKIANKLNRSPIAAVTVAGQLWRNPDIRFWQTTANLDVLNKTKGALWWSYNQLVVDVRRCFQYCSIFPRRHEMERDNLVRMWVAQGFVKDNDGHKEDVEDVGQDYFHDLYSCSFLQLKRKVTSDISSGEYFTVHDMFHELAVTIAGSDCVRIDRGIVTEHLPKHVRHLCIECYSGAEFPEQILKLANLRTLIMCNSVGGMSKDDFERVLTRLRKLRVVHLDLQDLSTVPACIGELKHLRYIGISPSLFNDITLPAEFTKLYHLHEFWFSPSIDLHFTSPARMGNLINLRYMHTWKGLDIPDIGRLTLLRNLFRFTVRKDKGYEITQLEHLNSLSFRLFIDHLENITSREEAALARLADKAHLKDLTLRWGGDDEHSTTPRATDPELEAEVLQELRPPSGITSLCIRDYSGARYPSWLSGEDDQGDLPALKYLMFWGCNGSSVPPMFGERFSLLYQLSVAGCSWSSLPDNLDCLTMLKELIVQECPNMQSLPTLPRSLTSIVVSDCNRSLEKSCQTRGHPNWQKIRHIRYKTIR</sequence>
<dbReference type="Pfam" id="PF25019">
    <property type="entry name" value="LRR_R13L1-DRL21"/>
    <property type="match status" value="1"/>
</dbReference>
<dbReference type="Gene3D" id="3.40.50.300">
    <property type="entry name" value="P-loop containing nucleotide triphosphate hydrolases"/>
    <property type="match status" value="1"/>
</dbReference>
<dbReference type="Gramene" id="OB11G27210.1">
    <property type="protein sequence ID" value="OB11G27210.1"/>
    <property type="gene ID" value="OB11G27210"/>
</dbReference>
<dbReference type="GO" id="GO:0009626">
    <property type="term" value="P:plant-type hypersensitive response"/>
    <property type="evidence" value="ECO:0007669"/>
    <property type="project" value="UniProtKB-ARBA"/>
</dbReference>
<evidence type="ECO:0000256" key="4">
    <source>
        <dbReference type="SAM" id="Phobius"/>
    </source>
</evidence>
<dbReference type="EnsemblPlants" id="OB11G27210.1">
    <property type="protein sequence ID" value="OB11G27210.1"/>
    <property type="gene ID" value="OB11G27210"/>
</dbReference>
<dbReference type="PANTHER" id="PTHR36766">
    <property type="entry name" value="PLANT BROAD-SPECTRUM MILDEW RESISTANCE PROTEIN RPW8"/>
    <property type="match status" value="1"/>
</dbReference>
<dbReference type="HOGENOM" id="CLU_000837_8_0_1"/>
<dbReference type="Proteomes" id="UP000006038">
    <property type="component" value="Chromosome 11"/>
</dbReference>